<dbReference type="PROSITE" id="PS00630">
    <property type="entry name" value="IMP_2"/>
    <property type="match status" value="1"/>
</dbReference>
<dbReference type="InterPro" id="IPR020583">
    <property type="entry name" value="Inositol_monoP_metal-BS"/>
</dbReference>
<evidence type="ECO:0000256" key="2">
    <source>
        <dbReference type="ARBA" id="ARBA00001946"/>
    </source>
</evidence>
<comment type="cofactor">
    <cofactor evidence="2 7">
        <name>Mg(2+)</name>
        <dbReference type="ChEBI" id="CHEBI:18420"/>
    </cofactor>
</comment>
<comment type="similarity">
    <text evidence="3 7">Belongs to the inositol monophosphatase superfamily.</text>
</comment>
<evidence type="ECO:0000256" key="7">
    <source>
        <dbReference type="RuleBase" id="RU364068"/>
    </source>
</evidence>
<dbReference type="Proteomes" id="UP000754710">
    <property type="component" value="Unassembled WGS sequence"/>
</dbReference>
<evidence type="ECO:0000256" key="1">
    <source>
        <dbReference type="ARBA" id="ARBA00001033"/>
    </source>
</evidence>
<evidence type="ECO:0000313" key="8">
    <source>
        <dbReference type="EMBL" id="MBY9073587.1"/>
    </source>
</evidence>
<comment type="caution">
    <text evidence="8">The sequence shown here is derived from an EMBL/GenBank/DDBJ whole genome shotgun (WGS) entry which is preliminary data.</text>
</comment>
<dbReference type="SUPFAM" id="SSF56655">
    <property type="entry name" value="Carbohydrate phosphatase"/>
    <property type="match status" value="1"/>
</dbReference>
<dbReference type="RefSeq" id="WP_221023368.1">
    <property type="nucleotide sequence ID" value="NZ_JAIEZQ010000001.1"/>
</dbReference>
<dbReference type="InterPro" id="IPR000760">
    <property type="entry name" value="Inositol_monophosphatase-like"/>
</dbReference>
<keyword evidence="4 7" id="KW-0479">Metal-binding</keyword>
<dbReference type="InterPro" id="IPR033942">
    <property type="entry name" value="IMPase"/>
</dbReference>
<dbReference type="PANTHER" id="PTHR20854:SF4">
    <property type="entry name" value="INOSITOL-1-MONOPHOSPHATASE-RELATED"/>
    <property type="match status" value="1"/>
</dbReference>
<organism evidence="8 9">
    <name type="scientific">Nocardioides jiangsuensis</name>
    <dbReference type="NCBI Taxonomy" id="2866161"/>
    <lineage>
        <taxon>Bacteria</taxon>
        <taxon>Bacillati</taxon>
        <taxon>Actinomycetota</taxon>
        <taxon>Actinomycetes</taxon>
        <taxon>Propionibacteriales</taxon>
        <taxon>Nocardioidaceae</taxon>
        <taxon>Nocardioides</taxon>
    </lineage>
</organism>
<evidence type="ECO:0000313" key="9">
    <source>
        <dbReference type="Proteomes" id="UP000754710"/>
    </source>
</evidence>
<dbReference type="PROSITE" id="PS00629">
    <property type="entry name" value="IMP_1"/>
    <property type="match status" value="1"/>
</dbReference>
<keyword evidence="9" id="KW-1185">Reference proteome</keyword>
<reference evidence="8 9" key="1">
    <citation type="submission" date="2021-08" db="EMBL/GenBank/DDBJ databases">
        <title>Nocardioides bacterium WL0053 sp. nov., isolated from the sediment.</title>
        <authorList>
            <person name="Wang L."/>
            <person name="Zhang D."/>
            <person name="Zhang A."/>
        </authorList>
    </citation>
    <scope>NUCLEOTIDE SEQUENCE [LARGE SCALE GENOMIC DNA]</scope>
    <source>
        <strain evidence="8 9">WL0053</strain>
    </source>
</reference>
<dbReference type="PANTHER" id="PTHR20854">
    <property type="entry name" value="INOSITOL MONOPHOSPHATASE"/>
    <property type="match status" value="1"/>
</dbReference>
<dbReference type="PRINTS" id="PR00377">
    <property type="entry name" value="IMPHPHTASES"/>
</dbReference>
<keyword evidence="5 7" id="KW-0378">Hydrolase</keyword>
<sequence length="265" mass="27845">MGHDQDALLDLARAVAVEAAELVRDRRRQGVEVEQTKSSPTDIVTAVDRAAEELIHERLVAARPDDGFLGEEGAARESASGVTWVVDPIDGTVNFLYGLPQYAISIAATVDGETVAGVVLNVVSGECFTATRGGGAWCDGERLAVRAHAPVSERLVFTGFSYERDVRARQAQAVAAMLGRVRDVRRLGSAALDLCFLGAGRTDAYVEEGLNPWDVAAGGLVATEAGARLETRPGVGGKPCVVCAPADGFDEVVALAAECGFFAED</sequence>
<name>A0ABS7RGF6_9ACTN</name>
<proteinExistence type="inferred from homology"/>
<dbReference type="Gene3D" id="3.40.190.80">
    <property type="match status" value="1"/>
</dbReference>
<accession>A0ABS7RGF6</accession>
<gene>
    <name evidence="8" type="ORF">K1X13_02010</name>
</gene>
<protein>
    <recommendedName>
        <fullName evidence="7">Inositol-1-monophosphatase</fullName>
        <ecNumber evidence="7">3.1.3.25</ecNumber>
    </recommendedName>
</protein>
<dbReference type="InterPro" id="IPR020550">
    <property type="entry name" value="Inositol_monophosphatase_CS"/>
</dbReference>
<dbReference type="EC" id="3.1.3.25" evidence="7"/>
<dbReference type="Pfam" id="PF00459">
    <property type="entry name" value="Inositol_P"/>
    <property type="match status" value="1"/>
</dbReference>
<keyword evidence="6 7" id="KW-0460">Magnesium</keyword>
<evidence type="ECO:0000256" key="3">
    <source>
        <dbReference type="ARBA" id="ARBA00009759"/>
    </source>
</evidence>
<comment type="catalytic activity">
    <reaction evidence="1 7">
        <text>a myo-inositol phosphate + H2O = myo-inositol + phosphate</text>
        <dbReference type="Rhea" id="RHEA:24056"/>
        <dbReference type="ChEBI" id="CHEBI:15377"/>
        <dbReference type="ChEBI" id="CHEBI:17268"/>
        <dbReference type="ChEBI" id="CHEBI:43474"/>
        <dbReference type="ChEBI" id="CHEBI:84139"/>
        <dbReference type="EC" id="3.1.3.25"/>
    </reaction>
</comment>
<evidence type="ECO:0000256" key="4">
    <source>
        <dbReference type="ARBA" id="ARBA00022723"/>
    </source>
</evidence>
<dbReference type="EMBL" id="JAIEZQ010000001">
    <property type="protein sequence ID" value="MBY9073587.1"/>
    <property type="molecule type" value="Genomic_DNA"/>
</dbReference>
<dbReference type="Gene3D" id="3.30.540.10">
    <property type="entry name" value="Fructose-1,6-Bisphosphatase, subunit A, domain 1"/>
    <property type="match status" value="1"/>
</dbReference>
<dbReference type="CDD" id="cd01639">
    <property type="entry name" value="IMPase"/>
    <property type="match status" value="1"/>
</dbReference>
<evidence type="ECO:0000256" key="6">
    <source>
        <dbReference type="ARBA" id="ARBA00022842"/>
    </source>
</evidence>
<evidence type="ECO:0000256" key="5">
    <source>
        <dbReference type="ARBA" id="ARBA00022801"/>
    </source>
</evidence>